<dbReference type="Pfam" id="PF00581">
    <property type="entry name" value="Rhodanese"/>
    <property type="match status" value="1"/>
</dbReference>
<feature type="domain" description="Cyclic nucleotide-binding" evidence="1">
    <location>
        <begin position="18"/>
        <end position="115"/>
    </location>
</feature>
<organism evidence="3 4">
    <name type="scientific">Pseudomonas anguilliseptica</name>
    <dbReference type="NCBI Taxonomy" id="53406"/>
    <lineage>
        <taxon>Bacteria</taxon>
        <taxon>Pseudomonadati</taxon>
        <taxon>Pseudomonadota</taxon>
        <taxon>Gammaproteobacteria</taxon>
        <taxon>Pseudomonadales</taxon>
        <taxon>Pseudomonadaceae</taxon>
        <taxon>Pseudomonas</taxon>
    </lineage>
</organism>
<dbReference type="PROSITE" id="PS00888">
    <property type="entry name" value="CNMP_BINDING_1"/>
    <property type="match status" value="1"/>
</dbReference>
<reference evidence="4" key="1">
    <citation type="submission" date="2016-10" db="EMBL/GenBank/DDBJ databases">
        <authorList>
            <person name="Varghese N."/>
            <person name="Submissions S."/>
        </authorList>
    </citation>
    <scope>NUCLEOTIDE SEQUENCE [LARGE SCALE GENOMIC DNA]</scope>
    <source>
        <strain evidence="4">DSM 12111</strain>
    </source>
</reference>
<feature type="domain" description="Rhodanese" evidence="2">
    <location>
        <begin position="272"/>
        <end position="350"/>
    </location>
</feature>
<dbReference type="InterPro" id="IPR018490">
    <property type="entry name" value="cNMP-bd_dom_sf"/>
</dbReference>
<dbReference type="PRINTS" id="PR00103">
    <property type="entry name" value="CAMPKINASE"/>
</dbReference>
<dbReference type="Gene3D" id="3.40.250.10">
    <property type="entry name" value="Rhodanese-like domain"/>
    <property type="match status" value="1"/>
</dbReference>
<gene>
    <name evidence="3" type="ORF">SAMN05421553_1797</name>
</gene>
<dbReference type="Proteomes" id="UP000242849">
    <property type="component" value="Unassembled WGS sequence"/>
</dbReference>
<dbReference type="PANTHER" id="PTHR23011:SF28">
    <property type="entry name" value="CYCLIC NUCLEOTIDE-BINDING DOMAIN CONTAINING PROTEIN"/>
    <property type="match status" value="1"/>
</dbReference>
<dbReference type="InterPro" id="IPR018488">
    <property type="entry name" value="cNMP-bd_CS"/>
</dbReference>
<sequence>MSYATPCLTLEQLLRFSPFDYLSPLYQQQALDSLQYVQRKAGSLLFKRGEKSLALYYLLHGQVGLGEEGARQPLLAGSQEAGYALNETQPQQQTVVAQTDVILFALERGLLERLLNWSQSADYGVISLDGAAEEESGQDDWLAKLLRSPLFGRLPPAHLHTLLARFEFTELKAGQTVVRYGEPGEHFYVIKQGRAAVTLPAAYEEGPRQILQAGDFFGEEALVSGAVRSATVTMLEDGVLARLERELFVELVHPALIPQISPEQLQQLTRLGQRAGLLLDVRLPFEYRQGHQPGSISLPVANLRTHASSLAPNTLYAVTPEGGIRSELAVHLLNQLGFEAYLLTAPPGQPTVAA</sequence>
<dbReference type="InterPro" id="IPR036873">
    <property type="entry name" value="Rhodanese-like_dom_sf"/>
</dbReference>
<dbReference type="PANTHER" id="PTHR23011">
    <property type="entry name" value="CYCLIC NUCLEOTIDE-BINDING DOMAIN CONTAINING PROTEIN"/>
    <property type="match status" value="1"/>
</dbReference>
<dbReference type="PROSITE" id="PS50042">
    <property type="entry name" value="CNMP_BINDING_3"/>
    <property type="match status" value="2"/>
</dbReference>
<dbReference type="EMBL" id="FNSC01000001">
    <property type="protein sequence ID" value="SEC98202.1"/>
    <property type="molecule type" value="Genomic_DNA"/>
</dbReference>
<dbReference type="Pfam" id="PF00027">
    <property type="entry name" value="cNMP_binding"/>
    <property type="match status" value="2"/>
</dbReference>
<dbReference type="OrthoDB" id="9814704at2"/>
<dbReference type="CDD" id="cd00038">
    <property type="entry name" value="CAP_ED"/>
    <property type="match status" value="1"/>
</dbReference>
<dbReference type="SUPFAM" id="SSF51206">
    <property type="entry name" value="cAMP-binding domain-like"/>
    <property type="match status" value="2"/>
</dbReference>
<evidence type="ECO:0000313" key="3">
    <source>
        <dbReference type="EMBL" id="SEC98202.1"/>
    </source>
</evidence>
<dbReference type="SUPFAM" id="SSF52821">
    <property type="entry name" value="Rhodanese/Cell cycle control phosphatase"/>
    <property type="match status" value="1"/>
</dbReference>
<protein>
    <submittedName>
        <fullName evidence="3">Rhodanese-like domain-containing protein</fullName>
    </submittedName>
</protein>
<evidence type="ECO:0000313" key="4">
    <source>
        <dbReference type="Proteomes" id="UP000242849"/>
    </source>
</evidence>
<evidence type="ECO:0000259" key="2">
    <source>
        <dbReference type="PROSITE" id="PS50206"/>
    </source>
</evidence>
<dbReference type="InterPro" id="IPR001763">
    <property type="entry name" value="Rhodanese-like_dom"/>
</dbReference>
<proteinExistence type="predicted"/>
<keyword evidence="4" id="KW-1185">Reference proteome</keyword>
<name>A0A1H4WXS2_PSEAG</name>
<evidence type="ECO:0000259" key="1">
    <source>
        <dbReference type="PROSITE" id="PS50042"/>
    </source>
</evidence>
<dbReference type="AlphaFoldDB" id="A0A1H4WXS2"/>
<dbReference type="InterPro" id="IPR014710">
    <property type="entry name" value="RmlC-like_jellyroll"/>
</dbReference>
<dbReference type="Gene3D" id="2.60.120.10">
    <property type="entry name" value="Jelly Rolls"/>
    <property type="match status" value="2"/>
</dbReference>
<dbReference type="PROSITE" id="PS50206">
    <property type="entry name" value="RHODANESE_3"/>
    <property type="match status" value="1"/>
</dbReference>
<dbReference type="RefSeq" id="WP_090379325.1">
    <property type="nucleotide sequence ID" value="NZ_CP156749.1"/>
</dbReference>
<dbReference type="SMART" id="SM00450">
    <property type="entry name" value="RHOD"/>
    <property type="match status" value="1"/>
</dbReference>
<accession>A0A1H4WXS2</accession>
<dbReference type="SMART" id="SM00100">
    <property type="entry name" value="cNMP"/>
    <property type="match status" value="1"/>
</dbReference>
<feature type="domain" description="Cyclic nucleotide-binding" evidence="1">
    <location>
        <begin position="150"/>
        <end position="254"/>
    </location>
</feature>
<dbReference type="InterPro" id="IPR000595">
    <property type="entry name" value="cNMP-bd_dom"/>
</dbReference>
<dbReference type="STRING" id="53406.SAMN05421553_1797"/>